<dbReference type="Gene3D" id="3.30.565.60">
    <property type="match status" value="1"/>
</dbReference>
<dbReference type="PANTHER" id="PTHR30595">
    <property type="entry name" value="GLPR-RELATED TRANSCRIPTIONAL REPRESSOR"/>
    <property type="match status" value="1"/>
</dbReference>
<protein>
    <submittedName>
        <fullName evidence="2">RNA-binding domain-containing protein</fullName>
    </submittedName>
</protein>
<feature type="domain" description="Schlafen AlbA-2" evidence="1">
    <location>
        <begin position="26"/>
        <end position="136"/>
    </location>
</feature>
<evidence type="ECO:0000313" key="3">
    <source>
        <dbReference type="Proteomes" id="UP001595937"/>
    </source>
</evidence>
<dbReference type="InterPro" id="IPR038461">
    <property type="entry name" value="Schlafen_AlbA_2_dom_sf"/>
</dbReference>
<name>A0ABW0FIJ6_9MICO</name>
<keyword evidence="3" id="KW-1185">Reference proteome</keyword>
<sequence>MSSAILHDLNAAPAHDRLRRLIEAPEDQWFDRKSARIAPKDLARALTAFANAEGGTVAIGIRDGGYDGELLTADKENALRQAGIDFAVPPVRTLVHRLPLDEERSILRIDIPPSEHVHETVSGEVYLRVGDESKKLSYSQRRELDYDRGSAQFEYEPAVDATIEDLDGDELTEYRESIGATSDDLTALRARSLVRRDGTLTQASVLLLGRHPQDWLPQAHVRVTRFSDDTAGTGRRQTVESGMDTRLEGPIARIVDEAAALIESWIPHRRALDTNGRFTDQSLVPKDAWLEGLVNAVVHRSYSMAGDHIRVNIFPSRVEIESPGRFPGAYPRFVDTGVFTLRALA</sequence>
<evidence type="ECO:0000313" key="2">
    <source>
        <dbReference type="EMBL" id="MFC5298579.1"/>
    </source>
</evidence>
<organism evidence="2 3">
    <name type="scientific">Brachybacterium tyrofermentans</name>
    <dbReference type="NCBI Taxonomy" id="47848"/>
    <lineage>
        <taxon>Bacteria</taxon>
        <taxon>Bacillati</taxon>
        <taxon>Actinomycetota</taxon>
        <taxon>Actinomycetes</taxon>
        <taxon>Micrococcales</taxon>
        <taxon>Dermabacteraceae</taxon>
        <taxon>Brachybacterium</taxon>
    </lineage>
</organism>
<proteinExistence type="predicted"/>
<dbReference type="Pfam" id="PF04326">
    <property type="entry name" value="SLFN_AlbA_2"/>
    <property type="match status" value="1"/>
</dbReference>
<comment type="caution">
    <text evidence="2">The sequence shown here is derived from an EMBL/GenBank/DDBJ whole genome shotgun (WGS) entry which is preliminary data.</text>
</comment>
<dbReference type="Gene3D" id="3.30.950.30">
    <property type="entry name" value="Schlafen, AAA domain"/>
    <property type="match status" value="1"/>
</dbReference>
<dbReference type="PANTHER" id="PTHR30595:SF6">
    <property type="entry name" value="SCHLAFEN ALBA-2 DOMAIN-CONTAINING PROTEIN"/>
    <property type="match status" value="1"/>
</dbReference>
<gene>
    <name evidence="2" type="ORF">ACFPK8_13770</name>
</gene>
<dbReference type="EMBL" id="JBHSLN010000075">
    <property type="protein sequence ID" value="MFC5298579.1"/>
    <property type="molecule type" value="Genomic_DNA"/>
</dbReference>
<reference evidence="3" key="1">
    <citation type="journal article" date="2019" name="Int. J. Syst. Evol. Microbiol.">
        <title>The Global Catalogue of Microorganisms (GCM) 10K type strain sequencing project: providing services to taxonomists for standard genome sequencing and annotation.</title>
        <authorList>
            <consortium name="The Broad Institute Genomics Platform"/>
            <consortium name="The Broad Institute Genome Sequencing Center for Infectious Disease"/>
            <person name="Wu L."/>
            <person name="Ma J."/>
        </authorList>
    </citation>
    <scope>NUCLEOTIDE SEQUENCE [LARGE SCALE GENOMIC DNA]</scope>
    <source>
        <strain evidence="3">CGMCC 1.16455</strain>
    </source>
</reference>
<dbReference type="InterPro" id="IPR007421">
    <property type="entry name" value="Schlafen_AlbA_2_dom"/>
</dbReference>
<dbReference type="RefSeq" id="WP_343924553.1">
    <property type="nucleotide sequence ID" value="NZ_BAAAIR010000041.1"/>
</dbReference>
<dbReference type="Proteomes" id="UP001595937">
    <property type="component" value="Unassembled WGS sequence"/>
</dbReference>
<dbReference type="InterPro" id="IPR038475">
    <property type="entry name" value="RecG_C_sf"/>
</dbReference>
<dbReference type="GeneID" id="303297755"/>
<accession>A0ABW0FIJ6</accession>
<evidence type="ECO:0000259" key="1">
    <source>
        <dbReference type="Pfam" id="PF04326"/>
    </source>
</evidence>